<feature type="signal peptide" evidence="6">
    <location>
        <begin position="1"/>
        <end position="24"/>
    </location>
</feature>
<dbReference type="Gene3D" id="3.40.50.1980">
    <property type="entry name" value="Nitrogenase molybdenum iron protein domain"/>
    <property type="match status" value="2"/>
</dbReference>
<feature type="region of interest" description="Disordered" evidence="5">
    <location>
        <begin position="121"/>
        <end position="145"/>
    </location>
</feature>
<evidence type="ECO:0000313" key="8">
    <source>
        <dbReference type="Proteomes" id="UP000681343"/>
    </source>
</evidence>
<dbReference type="PRINTS" id="PR00691">
    <property type="entry name" value="ADHESINB"/>
</dbReference>
<dbReference type="GO" id="GO:0030001">
    <property type="term" value="P:metal ion transport"/>
    <property type="evidence" value="ECO:0007669"/>
    <property type="project" value="InterPro"/>
</dbReference>
<dbReference type="GO" id="GO:0007155">
    <property type="term" value="P:cell adhesion"/>
    <property type="evidence" value="ECO:0007669"/>
    <property type="project" value="InterPro"/>
</dbReference>
<dbReference type="KEGG" id="vfa:MM35RIKEN_15690"/>
<sequence length="322" mass="35729">MRKRFLALLLAGAVALGLCGCAPVEEDSGKLSVVCSLFPYYDFVRVIGGEWVEPRLLVAAGREAHSFEPTPADVIRVSRADVFVYNGGEGEQWVDEILSSAGENIPTVLRMMDYAQTLEEEPVDGDSHDDHDDHDDHAGHDHDSDDIEYDEHIWTSPVEAGKLCRAICDALCAADPAHAADFQANLAAYLQELSDLDADFRQVCREKKRDLLVFGDRFPLLYFCREYGLNYRAAFHGCSSDTEPSLYTLKFLIDKVRQEQIPVVYALELSSQKVAEAIAETTGAKVVTFYSCQTVSQSDWAAGEGYLSLMRRNVAALREGIC</sequence>
<name>A0A810PZ38_9FIRM</name>
<comment type="similarity">
    <text evidence="1 4">Belongs to the bacterial solute-binding protein 9 family.</text>
</comment>
<proteinExistence type="inferred from homology"/>
<keyword evidence="7" id="KW-0449">Lipoprotein</keyword>
<organism evidence="7 8">
    <name type="scientific">Vescimonas fastidiosa</name>
    <dbReference type="NCBI Taxonomy" id="2714353"/>
    <lineage>
        <taxon>Bacteria</taxon>
        <taxon>Bacillati</taxon>
        <taxon>Bacillota</taxon>
        <taxon>Clostridia</taxon>
        <taxon>Eubacteriales</taxon>
        <taxon>Oscillospiraceae</taxon>
        <taxon>Vescimonas</taxon>
    </lineage>
</organism>
<dbReference type="InterPro" id="IPR006129">
    <property type="entry name" value="AdhesinB"/>
</dbReference>
<dbReference type="Pfam" id="PF01297">
    <property type="entry name" value="ZnuA"/>
    <property type="match status" value="1"/>
</dbReference>
<dbReference type="EMBL" id="AP023416">
    <property type="protein sequence ID" value="BCK79377.1"/>
    <property type="molecule type" value="Genomic_DNA"/>
</dbReference>
<dbReference type="PANTHER" id="PTHR42953">
    <property type="entry name" value="HIGH-AFFINITY ZINC UPTAKE SYSTEM PROTEIN ZNUA-RELATED"/>
    <property type="match status" value="1"/>
</dbReference>
<reference evidence="7" key="1">
    <citation type="submission" date="2020-09" db="EMBL/GenBank/DDBJ databases">
        <title>New species isolated from human feces.</title>
        <authorList>
            <person name="Kitahara M."/>
            <person name="Shigeno Y."/>
            <person name="Shime M."/>
            <person name="Matsumoto Y."/>
            <person name="Nakamura S."/>
            <person name="Motooka D."/>
            <person name="Fukuoka S."/>
            <person name="Nishikawa H."/>
            <person name="Benno Y."/>
        </authorList>
    </citation>
    <scope>NUCLEOTIDE SEQUENCE</scope>
    <source>
        <strain evidence="7">MM35</strain>
        <plasmid evidence="7">pMM35_01</plasmid>
    </source>
</reference>
<dbReference type="PRINTS" id="PR00690">
    <property type="entry name" value="ADHESNFAMILY"/>
</dbReference>
<dbReference type="SUPFAM" id="SSF53807">
    <property type="entry name" value="Helical backbone' metal receptor"/>
    <property type="match status" value="1"/>
</dbReference>
<dbReference type="InterPro" id="IPR006127">
    <property type="entry name" value="ZnuA-like"/>
</dbReference>
<dbReference type="Proteomes" id="UP000681343">
    <property type="component" value="Plasmid pMM35_01"/>
</dbReference>
<evidence type="ECO:0000256" key="6">
    <source>
        <dbReference type="SAM" id="SignalP"/>
    </source>
</evidence>
<dbReference type="AlphaFoldDB" id="A0A810PZ38"/>
<feature type="chain" id="PRO_5032530595" evidence="6">
    <location>
        <begin position="25"/>
        <end position="322"/>
    </location>
</feature>
<evidence type="ECO:0000313" key="7">
    <source>
        <dbReference type="EMBL" id="BCK79377.1"/>
    </source>
</evidence>
<evidence type="ECO:0000256" key="3">
    <source>
        <dbReference type="ARBA" id="ARBA00022729"/>
    </source>
</evidence>
<keyword evidence="7" id="KW-0614">Plasmid</keyword>
<dbReference type="GO" id="GO:0046872">
    <property type="term" value="F:metal ion binding"/>
    <property type="evidence" value="ECO:0007669"/>
    <property type="project" value="InterPro"/>
</dbReference>
<protein>
    <submittedName>
        <fullName evidence="7">Periplasmic divalent manganese/zinc-binding lipoprotein</fullName>
    </submittedName>
</protein>
<dbReference type="InterPro" id="IPR050492">
    <property type="entry name" value="Bact_metal-bind_prot9"/>
</dbReference>
<geneLocation type="plasmid" evidence="7 8">
    <name>pMM35_01</name>
</geneLocation>
<dbReference type="PANTHER" id="PTHR42953:SF3">
    <property type="entry name" value="HIGH-AFFINITY ZINC UPTAKE SYSTEM PROTEIN ZNUA"/>
    <property type="match status" value="1"/>
</dbReference>
<feature type="compositionally biased region" description="Basic and acidic residues" evidence="5">
    <location>
        <begin position="125"/>
        <end position="143"/>
    </location>
</feature>
<evidence type="ECO:0000256" key="2">
    <source>
        <dbReference type="ARBA" id="ARBA00022448"/>
    </source>
</evidence>
<keyword evidence="3 6" id="KW-0732">Signal</keyword>
<gene>
    <name evidence="7" type="primary">acdA</name>
    <name evidence="7" type="ORF">MM35RIKEN_15690</name>
</gene>
<dbReference type="PROSITE" id="PS51257">
    <property type="entry name" value="PROKAR_LIPOPROTEIN"/>
    <property type="match status" value="1"/>
</dbReference>
<evidence type="ECO:0000256" key="5">
    <source>
        <dbReference type="SAM" id="MobiDB-lite"/>
    </source>
</evidence>
<evidence type="ECO:0000256" key="4">
    <source>
        <dbReference type="RuleBase" id="RU003512"/>
    </source>
</evidence>
<evidence type="ECO:0000256" key="1">
    <source>
        <dbReference type="ARBA" id="ARBA00011028"/>
    </source>
</evidence>
<keyword evidence="8" id="KW-1185">Reference proteome</keyword>
<keyword evidence="2 4" id="KW-0813">Transport</keyword>
<dbReference type="RefSeq" id="WP_212820909.1">
    <property type="nucleotide sequence ID" value="NZ_AP023416.1"/>
</dbReference>
<dbReference type="InterPro" id="IPR006128">
    <property type="entry name" value="Lipoprotein_PsaA-like"/>
</dbReference>
<accession>A0A810PZ38</accession>